<dbReference type="Pfam" id="PF00753">
    <property type="entry name" value="Lactamase_B"/>
    <property type="match status" value="1"/>
</dbReference>
<dbReference type="InterPro" id="IPR041712">
    <property type="entry name" value="DHPS-like_MBL-fold"/>
</dbReference>
<evidence type="ECO:0000313" key="3">
    <source>
        <dbReference type="Proteomes" id="UP000037696"/>
    </source>
</evidence>
<dbReference type="PANTHER" id="PTHR13754">
    <property type="entry name" value="METALLO-BETA-LACTAMASE SUPERFAMILY PROTEIN"/>
    <property type="match status" value="1"/>
</dbReference>
<evidence type="ECO:0000259" key="1">
    <source>
        <dbReference type="Pfam" id="PF00753"/>
    </source>
</evidence>
<dbReference type="AlphaFoldDB" id="A0A0M8PFS4"/>
<accession>A0A0M8PFS4</accession>
<name>A0A0M8PFS4_9EURO</name>
<feature type="domain" description="Metallo-beta-lactamase" evidence="1">
    <location>
        <begin position="88"/>
        <end position="200"/>
    </location>
</feature>
<dbReference type="STRING" id="229535.A0A0M8PFS4"/>
<dbReference type="PANTHER" id="PTHR13754:SF13">
    <property type="entry name" value="METALLO-BETA-LACTAMASE SUPERFAMILY PROTEIN (AFU_ORTHOLOGUE AFUA_3G07630)"/>
    <property type="match status" value="1"/>
</dbReference>
<proteinExistence type="predicted"/>
<dbReference type="SUPFAM" id="SSF56281">
    <property type="entry name" value="Metallo-hydrolase/oxidoreductase"/>
    <property type="match status" value="1"/>
</dbReference>
<dbReference type="InterPro" id="IPR001279">
    <property type="entry name" value="Metallo-B-lactamas"/>
</dbReference>
<organism evidence="2 3">
    <name type="scientific">Penicillium nordicum</name>
    <dbReference type="NCBI Taxonomy" id="229535"/>
    <lineage>
        <taxon>Eukaryota</taxon>
        <taxon>Fungi</taxon>
        <taxon>Dikarya</taxon>
        <taxon>Ascomycota</taxon>
        <taxon>Pezizomycotina</taxon>
        <taxon>Eurotiomycetes</taxon>
        <taxon>Eurotiomycetidae</taxon>
        <taxon>Eurotiales</taxon>
        <taxon>Aspergillaceae</taxon>
        <taxon>Penicillium</taxon>
    </lineage>
</organism>
<sequence>MNLDIRHDPFSDDSQEMSLNLEEVDSLEAIVIIDNELDPLSPPAPDTVQISGNLGAIGMGSNHTLTDRGEACKELRLEDVCCAAHGLSILVTATKGDKKHAILFDAGPEEEAWERNVKRLRPSLSSVEVIHLSHWHRDHSGGLLRAIRMIKDAKRAESHSEDLVADLHPDRPAYRGIALPEHIISLEADPTFEEIKSAGAVVDKRSEPHTVLDDFFLISGEIPRVTPYETGLKNAVRYDPDENDWFSDEVILDERSLICNLKGKGLVVFTGCSHAGVVNTTKHAVELTGGGLPVHAVVGGFHLATSDAEQIQNTVADLKRLDPAVLMPGHCSGWRAKFAIEKHIPGSLVPCTVGSRITF</sequence>
<dbReference type="GO" id="GO:0016740">
    <property type="term" value="F:transferase activity"/>
    <property type="evidence" value="ECO:0007669"/>
    <property type="project" value="TreeGrafter"/>
</dbReference>
<dbReference type="Gene3D" id="3.60.15.10">
    <property type="entry name" value="Ribonuclease Z/Hydroxyacylglutathione hydrolase-like"/>
    <property type="match status" value="1"/>
</dbReference>
<evidence type="ECO:0000313" key="2">
    <source>
        <dbReference type="EMBL" id="KOS47764.1"/>
    </source>
</evidence>
<reference evidence="2 3" key="1">
    <citation type="submission" date="2015-08" db="EMBL/GenBank/DDBJ databases">
        <title>Genome sequencing of Penicillium nordicum.</title>
        <authorList>
            <person name="Nguyen H.D."/>
            <person name="Seifert K.A."/>
        </authorList>
    </citation>
    <scope>NUCLEOTIDE SEQUENCE [LARGE SCALE GENOMIC DNA]</scope>
    <source>
        <strain evidence="2 3">DAOMC 185683</strain>
    </source>
</reference>
<keyword evidence="3" id="KW-1185">Reference proteome</keyword>
<dbReference type="Proteomes" id="UP000037696">
    <property type="component" value="Unassembled WGS sequence"/>
</dbReference>
<comment type="caution">
    <text evidence="2">The sequence shown here is derived from an EMBL/GenBank/DDBJ whole genome shotgun (WGS) entry which is preliminary data.</text>
</comment>
<gene>
    <name evidence="2" type="ORF">ACN38_g1243</name>
</gene>
<protein>
    <recommendedName>
        <fullName evidence="1">Metallo-beta-lactamase domain-containing protein</fullName>
    </recommendedName>
</protein>
<dbReference type="OrthoDB" id="1470350at2759"/>
<dbReference type="InterPro" id="IPR036866">
    <property type="entry name" value="RibonucZ/Hydroxyglut_hydro"/>
</dbReference>
<dbReference type="CDD" id="cd07713">
    <property type="entry name" value="DHPS-like_MBL-fold"/>
    <property type="match status" value="1"/>
</dbReference>
<dbReference type="EMBL" id="LHQQ01000012">
    <property type="protein sequence ID" value="KOS47764.1"/>
    <property type="molecule type" value="Genomic_DNA"/>
</dbReference>
<dbReference type="InterPro" id="IPR052926">
    <property type="entry name" value="Metallo-beta-lactamase_dom"/>
</dbReference>